<gene>
    <name evidence="2" type="ORF">FCI23_09185</name>
</gene>
<accession>A0A4U0SPU1</accession>
<organism evidence="2 3">
    <name type="scientific">Actinacidiphila oryziradicis</name>
    <dbReference type="NCBI Taxonomy" id="2571141"/>
    <lineage>
        <taxon>Bacteria</taxon>
        <taxon>Bacillati</taxon>
        <taxon>Actinomycetota</taxon>
        <taxon>Actinomycetes</taxon>
        <taxon>Kitasatosporales</taxon>
        <taxon>Streptomycetaceae</taxon>
        <taxon>Actinacidiphila</taxon>
    </lineage>
</organism>
<dbReference type="AlphaFoldDB" id="A0A4U0SPU1"/>
<dbReference type="InterPro" id="IPR001387">
    <property type="entry name" value="Cro/C1-type_HTH"/>
</dbReference>
<dbReference type="GO" id="GO:0003677">
    <property type="term" value="F:DNA binding"/>
    <property type="evidence" value="ECO:0007669"/>
    <property type="project" value="InterPro"/>
</dbReference>
<dbReference type="Gene3D" id="1.10.260.40">
    <property type="entry name" value="lambda repressor-like DNA-binding domains"/>
    <property type="match status" value="1"/>
</dbReference>
<dbReference type="SUPFAM" id="SSF47413">
    <property type="entry name" value="lambda repressor-like DNA-binding domains"/>
    <property type="match status" value="1"/>
</dbReference>
<protein>
    <submittedName>
        <fullName evidence="2">Helix-turn-helix transcriptional regulator</fullName>
    </submittedName>
</protein>
<dbReference type="PROSITE" id="PS50943">
    <property type="entry name" value="HTH_CROC1"/>
    <property type="match status" value="1"/>
</dbReference>
<dbReference type="RefSeq" id="WP_136722967.1">
    <property type="nucleotide sequence ID" value="NZ_SUMC01000006.1"/>
</dbReference>
<evidence type="ECO:0000313" key="3">
    <source>
        <dbReference type="Proteomes" id="UP000305778"/>
    </source>
</evidence>
<evidence type="ECO:0000313" key="2">
    <source>
        <dbReference type="EMBL" id="TKA11972.1"/>
    </source>
</evidence>
<sequence length="103" mass="11001">MSRGYHTAWNIPDEHRGDPAYVEAGAAIALGQAVFDRRSELGLSQEELARRAGLTASEVELIEGGATVPTLRLLRALAQGLDAKLDLSIEDDETHVSFIASAA</sequence>
<dbReference type="InterPro" id="IPR010982">
    <property type="entry name" value="Lambda_DNA-bd_dom_sf"/>
</dbReference>
<dbReference type="CDD" id="cd00093">
    <property type="entry name" value="HTH_XRE"/>
    <property type="match status" value="1"/>
</dbReference>
<proteinExistence type="predicted"/>
<evidence type="ECO:0000259" key="1">
    <source>
        <dbReference type="PROSITE" id="PS50943"/>
    </source>
</evidence>
<dbReference type="Proteomes" id="UP000305778">
    <property type="component" value="Unassembled WGS sequence"/>
</dbReference>
<reference evidence="2 3" key="1">
    <citation type="submission" date="2019-04" db="EMBL/GenBank/DDBJ databases">
        <title>Streptomyces oryziradicis sp. nov., a novel actinomycete isolated from rhizosphere soil of rice (Oryza sativa L.).</title>
        <authorList>
            <person name="Li C."/>
        </authorList>
    </citation>
    <scope>NUCLEOTIDE SEQUENCE [LARGE SCALE GENOMIC DNA]</scope>
    <source>
        <strain evidence="2 3">NEAU-C40</strain>
    </source>
</reference>
<dbReference type="Pfam" id="PF13560">
    <property type="entry name" value="HTH_31"/>
    <property type="match status" value="1"/>
</dbReference>
<dbReference type="EMBL" id="SUMC01000006">
    <property type="protein sequence ID" value="TKA11972.1"/>
    <property type="molecule type" value="Genomic_DNA"/>
</dbReference>
<comment type="caution">
    <text evidence="2">The sequence shown here is derived from an EMBL/GenBank/DDBJ whole genome shotgun (WGS) entry which is preliminary data.</text>
</comment>
<dbReference type="OrthoDB" id="6401124at2"/>
<feature type="domain" description="HTH cro/C1-type" evidence="1">
    <location>
        <begin position="38"/>
        <end position="88"/>
    </location>
</feature>
<dbReference type="SMART" id="SM00530">
    <property type="entry name" value="HTH_XRE"/>
    <property type="match status" value="1"/>
</dbReference>
<keyword evidence="3" id="KW-1185">Reference proteome</keyword>
<name>A0A4U0SPU1_9ACTN</name>